<dbReference type="GeneID" id="115265112"/>
<dbReference type="SMART" id="SM00355">
    <property type="entry name" value="ZnF_C2H2"/>
    <property type="match status" value="4"/>
</dbReference>
<dbReference type="PROSITE" id="PS50157">
    <property type="entry name" value="ZINC_FINGER_C2H2_2"/>
    <property type="match status" value="1"/>
</dbReference>
<keyword evidence="4" id="KW-1185">Reference proteome</keyword>
<dbReference type="InterPro" id="IPR013087">
    <property type="entry name" value="Znf_C2H2_type"/>
</dbReference>
<protein>
    <recommendedName>
        <fullName evidence="2">C2H2-type domain-containing protein</fullName>
    </recommendedName>
</protein>
<dbReference type="EnsemblMetazoa" id="AALFPA23_015704.R22894">
    <property type="protein sequence ID" value="AALFPA23_015704.P22894"/>
    <property type="gene ID" value="AALFPA23_015704"/>
</dbReference>
<dbReference type="PROSITE" id="PS00028">
    <property type="entry name" value="ZINC_FINGER_C2H2_1"/>
    <property type="match status" value="2"/>
</dbReference>
<reference evidence="3" key="2">
    <citation type="submission" date="2025-05" db="UniProtKB">
        <authorList>
            <consortium name="EnsemblMetazoa"/>
        </authorList>
    </citation>
    <scope>IDENTIFICATION</scope>
    <source>
        <strain evidence="3">Foshan</strain>
    </source>
</reference>
<dbReference type="Gene3D" id="3.30.160.60">
    <property type="entry name" value="Classic Zinc Finger"/>
    <property type="match status" value="1"/>
</dbReference>
<feature type="domain" description="C2H2-type" evidence="2">
    <location>
        <begin position="3"/>
        <end position="30"/>
    </location>
</feature>
<proteinExistence type="predicted"/>
<reference evidence="4" key="1">
    <citation type="journal article" date="2015" name="Proc. Natl. Acad. Sci. U.S.A.">
        <title>Genome sequence of the Asian Tiger mosquito, Aedes albopictus, reveals insights into its biology, genetics, and evolution.</title>
        <authorList>
            <person name="Chen X.G."/>
            <person name="Jiang X."/>
            <person name="Gu J."/>
            <person name="Xu M."/>
            <person name="Wu Y."/>
            <person name="Deng Y."/>
            <person name="Zhang C."/>
            <person name="Bonizzoni M."/>
            <person name="Dermauw W."/>
            <person name="Vontas J."/>
            <person name="Armbruster P."/>
            <person name="Huang X."/>
            <person name="Yang Y."/>
            <person name="Zhang H."/>
            <person name="He W."/>
            <person name="Peng H."/>
            <person name="Liu Y."/>
            <person name="Wu K."/>
            <person name="Chen J."/>
            <person name="Lirakis M."/>
            <person name="Topalis P."/>
            <person name="Van Leeuwen T."/>
            <person name="Hall A.B."/>
            <person name="Jiang X."/>
            <person name="Thorpe C."/>
            <person name="Mueller R.L."/>
            <person name="Sun C."/>
            <person name="Waterhouse R.M."/>
            <person name="Yan G."/>
            <person name="Tu Z.J."/>
            <person name="Fang X."/>
            <person name="James A.A."/>
        </authorList>
    </citation>
    <scope>NUCLEOTIDE SEQUENCE [LARGE SCALE GENOMIC DNA]</scope>
    <source>
        <strain evidence="4">Foshan</strain>
    </source>
</reference>
<dbReference type="SUPFAM" id="SSF57667">
    <property type="entry name" value="beta-beta-alpha zinc fingers"/>
    <property type="match status" value="1"/>
</dbReference>
<sequence length="848" mass="98553">MDIVCASCGSKFSFVSIYQRHMRIHRFNNTFSCGLYGCNIVFKKYTSFISHLGRSHSQKSSTNNFEYKCTADKCLFSHENFEVMTKHLKDHLAGGVPVYCPLKCREKSFETSNALKIHNIYHHRNVQNIRDPENQIEMSCIDNSTVIEQQKQPETNFDENQHISNAANLFGTMFLKILSKHHASSIIVQQIVDAITELTKSQQELNHHRISEIAKTFQLSVFETNEILQDFGSETISALLFDPAHGMFRSEHMRRKYFKDNFCYVEPVEIEISPNSNRFIYYVPVLRTLESLFNGGYGLAPPFFTTPDGTAGFMTNYTDGLRFSTNTLCQSSYNVHIFLYQDGFGTVNPLGDAKTRHKLVGVYFTIGNMHPVLRSRTENNFLALLCFEKDLKLYGVDSIFKVLINDIKLLETEGLNINIGETETLIHGTIFALLGDNLGTHQMVGLVENFSSHQYFSRYCYTTLQDFRRTPLNTCQMRHQDSYEQDIRDCINTGKPVKGIKSPTIFNELSHFQLFEYGMPPCVAHDLFLGCFNYDIMLILRRFIRNKLIGEKYLQSRLNYLLKKFQLNSKITLNFKKKCVTSKAVDVWHMIQVIPLLLIKHEQLQTDPAYKLIMMLKNITDILTAPLIPKRQVGMLQLEIRHYLEIRSSLFVTPLRPKHHYLTHYHHLILQYGPFMQFSTMSGERKHSFFKTALRHAGNYKNILKLCSERHQYWQAYLSTNKQRFNEEIICEGDVRTCKYLNEDEKHIMEFYGCYGEDFKYTNSIVYMGTTLKSGYCLFVDHDEYEDSFHFLWTHGIVYNETTSDIFVYGENMTATYFTELGVTVVDENCTRDTNCVNIKLSRILLLL</sequence>
<dbReference type="InterPro" id="IPR036236">
    <property type="entry name" value="Znf_C2H2_sf"/>
</dbReference>
<dbReference type="RefSeq" id="XP_062708069.1">
    <property type="nucleotide sequence ID" value="XM_062852085.1"/>
</dbReference>
<evidence type="ECO:0000313" key="3">
    <source>
        <dbReference type="EnsemblMetazoa" id="AALFPA23_015704.P22894"/>
    </source>
</evidence>
<evidence type="ECO:0000256" key="1">
    <source>
        <dbReference type="PROSITE-ProRule" id="PRU00042"/>
    </source>
</evidence>
<accession>A0ABM1Z788</accession>
<evidence type="ECO:0000259" key="2">
    <source>
        <dbReference type="PROSITE" id="PS50157"/>
    </source>
</evidence>
<evidence type="ECO:0000313" key="4">
    <source>
        <dbReference type="Proteomes" id="UP000069940"/>
    </source>
</evidence>
<keyword evidence="1" id="KW-0862">Zinc</keyword>
<keyword evidence="1" id="KW-0863">Zinc-finger</keyword>
<keyword evidence="1" id="KW-0479">Metal-binding</keyword>
<name>A0ABM1Z788_AEDAL</name>
<dbReference type="Proteomes" id="UP000069940">
    <property type="component" value="Unassembled WGS sequence"/>
</dbReference>
<organism evidence="3 4">
    <name type="scientific">Aedes albopictus</name>
    <name type="common">Asian tiger mosquito</name>
    <name type="synonym">Stegomyia albopicta</name>
    <dbReference type="NCBI Taxonomy" id="7160"/>
    <lineage>
        <taxon>Eukaryota</taxon>
        <taxon>Metazoa</taxon>
        <taxon>Ecdysozoa</taxon>
        <taxon>Arthropoda</taxon>
        <taxon>Hexapoda</taxon>
        <taxon>Insecta</taxon>
        <taxon>Pterygota</taxon>
        <taxon>Neoptera</taxon>
        <taxon>Endopterygota</taxon>
        <taxon>Diptera</taxon>
        <taxon>Nematocera</taxon>
        <taxon>Culicoidea</taxon>
        <taxon>Culicidae</taxon>
        <taxon>Culicinae</taxon>
        <taxon>Aedini</taxon>
        <taxon>Aedes</taxon>
        <taxon>Stegomyia</taxon>
    </lineage>
</organism>